<dbReference type="InterPro" id="IPR050789">
    <property type="entry name" value="Diverse_Enzym_Activities"/>
</dbReference>
<organism evidence="3 4">
    <name type="scientific">Streptomyces tateyamensis</name>
    <dbReference type="NCBI Taxonomy" id="565073"/>
    <lineage>
        <taxon>Bacteria</taxon>
        <taxon>Bacillati</taxon>
        <taxon>Actinomycetota</taxon>
        <taxon>Actinomycetes</taxon>
        <taxon>Kitasatosporales</taxon>
        <taxon>Streptomycetaceae</taxon>
        <taxon>Streptomyces</taxon>
    </lineage>
</organism>
<proteinExistence type="predicted"/>
<feature type="compositionally biased region" description="Gly residues" evidence="1">
    <location>
        <begin position="52"/>
        <end position="62"/>
    </location>
</feature>
<feature type="domain" description="Beta-lactamase-related" evidence="2">
    <location>
        <begin position="70"/>
        <end position="396"/>
    </location>
</feature>
<dbReference type="PANTHER" id="PTHR43283">
    <property type="entry name" value="BETA-LACTAMASE-RELATED"/>
    <property type="match status" value="1"/>
</dbReference>
<dbReference type="InterPro" id="IPR012338">
    <property type="entry name" value="Beta-lactam/transpept-like"/>
</dbReference>
<evidence type="ECO:0000313" key="4">
    <source>
        <dbReference type="Proteomes" id="UP000248039"/>
    </source>
</evidence>
<accession>A0A2V4NIE5</accession>
<protein>
    <submittedName>
        <fullName evidence="3">Peptidase S12</fullName>
    </submittedName>
</protein>
<evidence type="ECO:0000313" key="3">
    <source>
        <dbReference type="EMBL" id="PYC80195.1"/>
    </source>
</evidence>
<dbReference type="Proteomes" id="UP000248039">
    <property type="component" value="Unassembled WGS sequence"/>
</dbReference>
<reference evidence="3 4" key="1">
    <citation type="submission" date="2018-03" db="EMBL/GenBank/DDBJ databases">
        <title>Bioinformatic expansion and discovery of thiopeptide antibiotics.</title>
        <authorList>
            <person name="Schwalen C.J."/>
            <person name="Hudson G.A."/>
            <person name="Mitchell D.A."/>
        </authorList>
    </citation>
    <scope>NUCLEOTIDE SEQUENCE [LARGE SCALE GENOMIC DNA]</scope>
    <source>
        <strain evidence="3 4">ATCC 21389</strain>
    </source>
</reference>
<evidence type="ECO:0000256" key="1">
    <source>
        <dbReference type="SAM" id="MobiDB-lite"/>
    </source>
</evidence>
<dbReference type="InterPro" id="IPR001466">
    <property type="entry name" value="Beta-lactam-related"/>
</dbReference>
<dbReference type="Pfam" id="PF00144">
    <property type="entry name" value="Beta-lactamase"/>
    <property type="match status" value="1"/>
</dbReference>
<feature type="region of interest" description="Disordered" evidence="1">
    <location>
        <begin position="45"/>
        <end position="66"/>
    </location>
</feature>
<dbReference type="OrthoDB" id="5177574at2"/>
<dbReference type="EMBL" id="PYBW01000040">
    <property type="protein sequence ID" value="PYC80195.1"/>
    <property type="molecule type" value="Genomic_DNA"/>
</dbReference>
<dbReference type="RefSeq" id="WP_110669002.1">
    <property type="nucleotide sequence ID" value="NZ_PYBW01000040.1"/>
</dbReference>
<keyword evidence="4" id="KW-1185">Reference proteome</keyword>
<dbReference type="Gene3D" id="3.40.710.10">
    <property type="entry name" value="DD-peptidase/beta-lactamase superfamily"/>
    <property type="match status" value="1"/>
</dbReference>
<dbReference type="SUPFAM" id="SSF56601">
    <property type="entry name" value="beta-lactamase/transpeptidase-like"/>
    <property type="match status" value="1"/>
</dbReference>
<evidence type="ECO:0000259" key="2">
    <source>
        <dbReference type="Pfam" id="PF00144"/>
    </source>
</evidence>
<name>A0A2V4NIE5_9ACTN</name>
<comment type="caution">
    <text evidence="3">The sequence shown here is derived from an EMBL/GenBank/DDBJ whole genome shotgun (WGS) entry which is preliminary data.</text>
</comment>
<dbReference type="PANTHER" id="PTHR43283:SF18">
    <property type="match status" value="1"/>
</dbReference>
<sequence>MSVSSRHLPVSLGARRPLAPGRRRGRALTALLAATLALGPAGSAAAVAAPGGHRGGSGGGAGDADPGLRARLQELVDRPDGPPGAIAVLRDGDRMRVVRAGVAELGTGRPPRATDHMRLASAAKALSGAVALRLVDCGLLGLDDTLADRLPELPSAWGAVTLRELLNHTSGLPDYSRAPEFVNEIRADPHKVFDSRHLLDYAADQDLEFAPGSQYHYSNSDNIAVALMAEAATGQRYEDLLASEVYQPLGLRQTSLPSGYQLPDPYLHGYDVEAGSPPEDVSTQFGASGSWASGGVVSTPADFNTFAAGYAGGPLLSEATRAAQRTFVAGASEPAGPGANRAGLAIFEYTTRCGVVYGHTGNTAGYTQFGAGTPDGRRSVTVSLTAQVNERVNADLLAQLRAVEEDFVCALLAP</sequence>
<gene>
    <name evidence="3" type="ORF">C7C46_12955</name>
</gene>
<dbReference type="AlphaFoldDB" id="A0A2V4NIE5"/>